<evidence type="ECO:0000259" key="2">
    <source>
        <dbReference type="Pfam" id="PF09648"/>
    </source>
</evidence>
<organism evidence="3 4">
    <name type="scientific">Salibacterium halotolerans</name>
    <dbReference type="NCBI Taxonomy" id="1884432"/>
    <lineage>
        <taxon>Bacteria</taxon>
        <taxon>Bacillati</taxon>
        <taxon>Bacillota</taxon>
        <taxon>Bacilli</taxon>
        <taxon>Bacillales</taxon>
        <taxon>Bacillaceae</taxon>
    </lineage>
</organism>
<dbReference type="Pfam" id="PF09648">
    <property type="entry name" value="YycI"/>
    <property type="match status" value="1"/>
</dbReference>
<reference evidence="4" key="1">
    <citation type="submission" date="2016-10" db="EMBL/GenBank/DDBJ databases">
        <authorList>
            <person name="Varghese N."/>
            <person name="Submissions S."/>
        </authorList>
    </citation>
    <scope>NUCLEOTIDE SEQUENCE [LARGE SCALE GENOMIC DNA]</scope>
    <source>
        <strain evidence="4">S7</strain>
    </source>
</reference>
<sequence>MDWSRTKTIFILAFLLLNTFLLQQMVEQQSQSELNVRAQNSTEEELNAKNITVTDDLPAERDEISHIVGESIDIEEEVSRQAGEENVSTLDSNFVEVTLQNTYAVSGEADIQNFLDQQVWNGSEYAIEEINEEEGQVLLNQVYEDKTTVTYDENPLVLFLNDDNEIESYIQSYMEFEEGGEQKDMLSTYGAIDRLLTENILSNNDEVNEVELRYYSLFAPEGSNQVMAPMYRMEVNGESEYLVNAIGGTVRTLQEVSDDSGPVENPSGNTNQNEGSGGENNGENEENSGNQEQ</sequence>
<name>A0A1I5U2R7_9BACI</name>
<gene>
    <name evidence="3" type="ORF">SAMN05518683_11245</name>
</gene>
<proteinExistence type="predicted"/>
<accession>A0A1I5U2R7</accession>
<dbReference type="Gene3D" id="2.40.128.690">
    <property type="entry name" value="YycH protein, domain 3-like"/>
    <property type="match status" value="1"/>
</dbReference>
<protein>
    <submittedName>
        <fullName evidence="3">Two-component signal transduction system YycFG, regulatory protein YycI</fullName>
    </submittedName>
</protein>
<keyword evidence="4" id="KW-1185">Reference proteome</keyword>
<evidence type="ECO:0000256" key="1">
    <source>
        <dbReference type="SAM" id="MobiDB-lite"/>
    </source>
</evidence>
<dbReference type="EMBL" id="FOXD01000012">
    <property type="protein sequence ID" value="SFP89612.1"/>
    <property type="molecule type" value="Genomic_DNA"/>
</dbReference>
<dbReference type="InterPro" id="IPR018604">
    <property type="entry name" value="YycI-like"/>
</dbReference>
<dbReference type="RefSeq" id="WP_170841111.1">
    <property type="nucleotide sequence ID" value="NZ_FOXD01000012.1"/>
</dbReference>
<dbReference type="GO" id="GO:0016020">
    <property type="term" value="C:membrane"/>
    <property type="evidence" value="ECO:0007669"/>
    <property type="project" value="InterPro"/>
</dbReference>
<feature type="domain" description="Regulatory protein YycH-like" evidence="2">
    <location>
        <begin position="30"/>
        <end position="246"/>
    </location>
</feature>
<feature type="region of interest" description="Disordered" evidence="1">
    <location>
        <begin position="254"/>
        <end position="293"/>
    </location>
</feature>
<evidence type="ECO:0000313" key="3">
    <source>
        <dbReference type="EMBL" id="SFP89612.1"/>
    </source>
</evidence>
<dbReference type="STRING" id="1884432.SAMN05518683_11245"/>
<dbReference type="AlphaFoldDB" id="A0A1I5U2R7"/>
<evidence type="ECO:0000313" key="4">
    <source>
        <dbReference type="Proteomes" id="UP000198892"/>
    </source>
</evidence>
<dbReference type="Proteomes" id="UP000198892">
    <property type="component" value="Unassembled WGS sequence"/>
</dbReference>